<dbReference type="RefSeq" id="XP_064665207.1">
    <property type="nucleotide sequence ID" value="XM_064810528.1"/>
</dbReference>
<gene>
    <name evidence="2" type="ORF">N656DRAFT_679143</name>
</gene>
<keyword evidence="3" id="KW-1185">Reference proteome</keyword>
<evidence type="ECO:0000313" key="2">
    <source>
        <dbReference type="EMBL" id="KAK4107637.1"/>
    </source>
</evidence>
<dbReference type="InterPro" id="IPR052895">
    <property type="entry name" value="HetReg/Transcr_Mod"/>
</dbReference>
<dbReference type="Pfam" id="PF06985">
    <property type="entry name" value="HET"/>
    <property type="match status" value="1"/>
</dbReference>
<feature type="domain" description="Heterokaryon incompatibility" evidence="1">
    <location>
        <begin position="2"/>
        <end position="56"/>
    </location>
</feature>
<reference evidence="2" key="1">
    <citation type="journal article" date="2023" name="Mol. Phylogenet. Evol.">
        <title>Genome-scale phylogeny and comparative genomics of the fungal order Sordariales.</title>
        <authorList>
            <person name="Hensen N."/>
            <person name="Bonometti L."/>
            <person name="Westerberg I."/>
            <person name="Brannstrom I.O."/>
            <person name="Guillou S."/>
            <person name="Cros-Aarteil S."/>
            <person name="Calhoun S."/>
            <person name="Haridas S."/>
            <person name="Kuo A."/>
            <person name="Mondo S."/>
            <person name="Pangilinan J."/>
            <person name="Riley R."/>
            <person name="LaButti K."/>
            <person name="Andreopoulos B."/>
            <person name="Lipzen A."/>
            <person name="Chen C."/>
            <person name="Yan M."/>
            <person name="Daum C."/>
            <person name="Ng V."/>
            <person name="Clum A."/>
            <person name="Steindorff A."/>
            <person name="Ohm R.A."/>
            <person name="Martin F."/>
            <person name="Silar P."/>
            <person name="Natvig D.O."/>
            <person name="Lalanne C."/>
            <person name="Gautier V."/>
            <person name="Ament-Velasquez S.L."/>
            <person name="Kruys A."/>
            <person name="Hutchinson M.I."/>
            <person name="Powell A.J."/>
            <person name="Barry K."/>
            <person name="Miller A.N."/>
            <person name="Grigoriev I.V."/>
            <person name="Debuchy R."/>
            <person name="Gladieux P."/>
            <person name="Hiltunen Thoren M."/>
            <person name="Johannesson H."/>
        </authorList>
    </citation>
    <scope>NUCLEOTIDE SEQUENCE</scope>
    <source>
        <strain evidence="2">CBS 508.74</strain>
    </source>
</reference>
<feature type="non-terminal residue" evidence="2">
    <location>
        <position position="56"/>
    </location>
</feature>
<dbReference type="InterPro" id="IPR010730">
    <property type="entry name" value="HET"/>
</dbReference>
<feature type="non-terminal residue" evidence="2">
    <location>
        <position position="1"/>
    </location>
</feature>
<dbReference type="PANTHER" id="PTHR24148:SF64">
    <property type="entry name" value="HETEROKARYON INCOMPATIBILITY DOMAIN-CONTAINING PROTEIN"/>
    <property type="match status" value="1"/>
</dbReference>
<dbReference type="Proteomes" id="UP001302812">
    <property type="component" value="Unassembled WGS sequence"/>
</dbReference>
<dbReference type="GeneID" id="89934653"/>
<dbReference type="AlphaFoldDB" id="A0AAN6T8D0"/>
<evidence type="ECO:0000313" key="3">
    <source>
        <dbReference type="Proteomes" id="UP001302812"/>
    </source>
</evidence>
<name>A0AAN6T8D0_9PEZI</name>
<proteinExistence type="predicted"/>
<protein>
    <submittedName>
        <fullName evidence="2">HET-domain-containing protein</fullName>
    </submittedName>
</protein>
<comment type="caution">
    <text evidence="2">The sequence shown here is derived from an EMBL/GenBank/DDBJ whole genome shotgun (WGS) entry which is preliminary data.</text>
</comment>
<evidence type="ECO:0000259" key="1">
    <source>
        <dbReference type="Pfam" id="PF06985"/>
    </source>
</evidence>
<organism evidence="2 3">
    <name type="scientific">Canariomyces notabilis</name>
    <dbReference type="NCBI Taxonomy" id="2074819"/>
    <lineage>
        <taxon>Eukaryota</taxon>
        <taxon>Fungi</taxon>
        <taxon>Dikarya</taxon>
        <taxon>Ascomycota</taxon>
        <taxon>Pezizomycotina</taxon>
        <taxon>Sordariomycetes</taxon>
        <taxon>Sordariomycetidae</taxon>
        <taxon>Sordariales</taxon>
        <taxon>Chaetomiaceae</taxon>
        <taxon>Canariomyces</taxon>
    </lineage>
</organism>
<dbReference type="PANTHER" id="PTHR24148">
    <property type="entry name" value="ANKYRIN REPEAT DOMAIN-CONTAINING PROTEIN 39 HOMOLOG-RELATED"/>
    <property type="match status" value="1"/>
</dbReference>
<accession>A0AAN6T8D0</accession>
<dbReference type="EMBL" id="MU853371">
    <property type="protein sequence ID" value="KAK4107637.1"/>
    <property type="molecule type" value="Genomic_DNA"/>
</dbReference>
<reference evidence="2" key="2">
    <citation type="submission" date="2023-05" db="EMBL/GenBank/DDBJ databases">
        <authorList>
            <consortium name="Lawrence Berkeley National Laboratory"/>
            <person name="Steindorff A."/>
            <person name="Hensen N."/>
            <person name="Bonometti L."/>
            <person name="Westerberg I."/>
            <person name="Brannstrom I.O."/>
            <person name="Guillou S."/>
            <person name="Cros-Aarteil S."/>
            <person name="Calhoun S."/>
            <person name="Haridas S."/>
            <person name="Kuo A."/>
            <person name="Mondo S."/>
            <person name="Pangilinan J."/>
            <person name="Riley R."/>
            <person name="Labutti K."/>
            <person name="Andreopoulos B."/>
            <person name="Lipzen A."/>
            <person name="Chen C."/>
            <person name="Yanf M."/>
            <person name="Daum C."/>
            <person name="Ng V."/>
            <person name="Clum A."/>
            <person name="Ohm R."/>
            <person name="Martin F."/>
            <person name="Silar P."/>
            <person name="Natvig D."/>
            <person name="Lalanne C."/>
            <person name="Gautier V."/>
            <person name="Ament-Velasquez S.L."/>
            <person name="Kruys A."/>
            <person name="Hutchinson M.I."/>
            <person name="Powell A.J."/>
            <person name="Barry K."/>
            <person name="Miller A.N."/>
            <person name="Grigoriev I.V."/>
            <person name="Debuchy R."/>
            <person name="Gladieux P."/>
            <person name="Thoren M.H."/>
            <person name="Johannesson H."/>
        </authorList>
    </citation>
    <scope>NUCLEOTIDE SEQUENCE</scope>
    <source>
        <strain evidence="2">CBS 508.74</strain>
    </source>
</reference>
<sequence length="56" mass="6423">INCNGGVAYIMPNLRDALRQVRLPDRPRRLWVDSICINQANPQEQGRQVSLMGLIY</sequence>